<evidence type="ECO:0000313" key="4">
    <source>
        <dbReference type="Proteomes" id="UP000620262"/>
    </source>
</evidence>
<gene>
    <name evidence="3" type="ORF">H4W29_006593</name>
</gene>
<dbReference type="Gene3D" id="1.10.1040.10">
    <property type="entry name" value="N-(1-d-carboxylethyl)-l-norvaline Dehydrogenase, domain 2"/>
    <property type="match status" value="1"/>
</dbReference>
<reference evidence="3 4" key="1">
    <citation type="submission" date="2020-10" db="EMBL/GenBank/DDBJ databases">
        <title>Sequencing the genomes of 1000 actinobacteria strains.</title>
        <authorList>
            <person name="Klenk H.-P."/>
        </authorList>
    </citation>
    <scope>NUCLEOTIDE SEQUENCE [LARGE SCALE GENOMIC DNA]</scope>
    <source>
        <strain evidence="3 4">DSM 7307</strain>
    </source>
</reference>
<dbReference type="InterPro" id="IPR006115">
    <property type="entry name" value="6PGDH_NADP-bd"/>
</dbReference>
<dbReference type="InterPro" id="IPR036291">
    <property type="entry name" value="NAD(P)-bd_dom_sf"/>
</dbReference>
<dbReference type="Pfam" id="PF09130">
    <property type="entry name" value="DUF1932"/>
    <property type="match status" value="1"/>
</dbReference>
<dbReference type="SUPFAM" id="SSF48179">
    <property type="entry name" value="6-phosphogluconate dehydrogenase C-terminal domain-like"/>
    <property type="match status" value="1"/>
</dbReference>
<dbReference type="InterPro" id="IPR051265">
    <property type="entry name" value="HIBADH-related_NP60_sf"/>
</dbReference>
<comment type="caution">
    <text evidence="3">The sequence shown here is derived from an EMBL/GenBank/DDBJ whole genome shotgun (WGS) entry which is preliminary data.</text>
</comment>
<dbReference type="Gene3D" id="3.40.50.720">
    <property type="entry name" value="NAD(P)-binding Rossmann-like Domain"/>
    <property type="match status" value="1"/>
</dbReference>
<evidence type="ECO:0000259" key="2">
    <source>
        <dbReference type="Pfam" id="PF09130"/>
    </source>
</evidence>
<dbReference type="PANTHER" id="PTHR43580">
    <property type="entry name" value="OXIDOREDUCTASE GLYR1-RELATED"/>
    <property type="match status" value="1"/>
</dbReference>
<keyword evidence="4" id="KW-1185">Reference proteome</keyword>
<organism evidence="3 4">
    <name type="scientific">Rhizobium viscosum</name>
    <name type="common">Arthrobacter viscosus</name>
    <dbReference type="NCBI Taxonomy" id="1673"/>
    <lineage>
        <taxon>Bacteria</taxon>
        <taxon>Pseudomonadati</taxon>
        <taxon>Pseudomonadota</taxon>
        <taxon>Alphaproteobacteria</taxon>
        <taxon>Hyphomicrobiales</taxon>
        <taxon>Rhizobiaceae</taxon>
        <taxon>Rhizobium/Agrobacterium group</taxon>
        <taxon>Rhizobium</taxon>
    </lineage>
</organism>
<accession>A0ABR9J1T6</accession>
<protein>
    <submittedName>
        <fullName evidence="3">3-hydroxyisobutyrate dehydrogenase-like beta-hydroxyacid dehydrogenase</fullName>
    </submittedName>
</protein>
<dbReference type="Pfam" id="PF03446">
    <property type="entry name" value="NAD_binding_2"/>
    <property type="match status" value="1"/>
</dbReference>
<name>A0ABR9J1T6_RHIVS</name>
<proteinExistence type="predicted"/>
<evidence type="ECO:0000259" key="1">
    <source>
        <dbReference type="Pfam" id="PF03446"/>
    </source>
</evidence>
<feature type="domain" description="Phosphogluconate dehydrogenase NAD-binding putative C-terminal" evidence="2">
    <location>
        <begin position="190"/>
        <end position="258"/>
    </location>
</feature>
<dbReference type="EMBL" id="JADBEC010000003">
    <property type="protein sequence ID" value="MBE1509346.1"/>
    <property type="molecule type" value="Genomic_DNA"/>
</dbReference>
<dbReference type="RefSeq" id="WP_192732952.1">
    <property type="nucleotide sequence ID" value="NZ_BAAAVL010000015.1"/>
</dbReference>
<dbReference type="InterPro" id="IPR013328">
    <property type="entry name" value="6PGD_dom2"/>
</dbReference>
<dbReference type="SUPFAM" id="SSF51735">
    <property type="entry name" value="NAD(P)-binding Rossmann-fold domains"/>
    <property type="match status" value="1"/>
</dbReference>
<sequence>MSTTIALFGAGAMGSAVGRRLVESSAKVITFLEGRSAVTLERARAAGLVAAPLSAFAEADIILSIVPPAEAQKVADLIAPVLRDSGKKPPFVDLNAISPKTMEKLAAGFASTGAKVIDGSIIGGPPVPGKAGPVVCLSGDLAGEPDLLSRFGLKIRRVKGPVGAASALKMCYAGINKGITGLSAAMLLAAARSGASEALKVELAESQAEHLKRLRHSIPDMFPKAYRWVAEMEEIAEFLGSDDPAALIFKGMAGVFQTIADDRNGSHKLIATLEAMLDEGH</sequence>
<dbReference type="Proteomes" id="UP000620262">
    <property type="component" value="Unassembled WGS sequence"/>
</dbReference>
<dbReference type="InterPro" id="IPR008927">
    <property type="entry name" value="6-PGluconate_DH-like_C_sf"/>
</dbReference>
<dbReference type="InterPro" id="IPR015814">
    <property type="entry name" value="Pgluconate_DH_NAD-bd_C"/>
</dbReference>
<dbReference type="PANTHER" id="PTHR43580:SF2">
    <property type="entry name" value="CYTOKINE-LIKE NUCLEAR FACTOR N-PAC"/>
    <property type="match status" value="1"/>
</dbReference>
<feature type="domain" description="6-phosphogluconate dehydrogenase NADP-binding" evidence="1">
    <location>
        <begin position="4"/>
        <end position="133"/>
    </location>
</feature>
<evidence type="ECO:0000313" key="3">
    <source>
        <dbReference type="EMBL" id="MBE1509346.1"/>
    </source>
</evidence>